<dbReference type="InterPro" id="IPR009875">
    <property type="entry name" value="PilZ_domain"/>
</dbReference>
<dbReference type="SUPFAM" id="SSF141371">
    <property type="entry name" value="PilZ domain-like"/>
    <property type="match status" value="1"/>
</dbReference>
<evidence type="ECO:0000259" key="1">
    <source>
        <dbReference type="Pfam" id="PF07238"/>
    </source>
</evidence>
<evidence type="ECO:0000313" key="3">
    <source>
        <dbReference type="Proteomes" id="UP001327459"/>
    </source>
</evidence>
<gene>
    <name evidence="2" type="ORF">SR882_06985</name>
</gene>
<dbReference type="Proteomes" id="UP001327459">
    <property type="component" value="Chromosome"/>
</dbReference>
<proteinExistence type="predicted"/>
<protein>
    <submittedName>
        <fullName evidence="2">PilZ domain-containing protein</fullName>
    </submittedName>
</protein>
<sequence>MNIERATRPSDEERHRDRRDFTRLDKTGTGLLRLAGESHPVGSGHIIDISANGLNLCCDAGWADRVTPGMSVEVVARLEENTEPFYLLGEVIWFRPLGNGECQIGIELPLPGVKPDLPRNDNRDWRALFLA</sequence>
<keyword evidence="3" id="KW-1185">Reference proteome</keyword>
<accession>A0ABZ0YTK3</accession>
<dbReference type="EMBL" id="CP140153">
    <property type="protein sequence ID" value="WQH15508.1"/>
    <property type="molecule type" value="Genomic_DNA"/>
</dbReference>
<dbReference type="Pfam" id="PF07238">
    <property type="entry name" value="PilZ"/>
    <property type="match status" value="1"/>
</dbReference>
<dbReference type="RefSeq" id="WP_322520536.1">
    <property type="nucleotide sequence ID" value="NZ_CP140153.1"/>
</dbReference>
<dbReference type="Gene3D" id="2.40.10.220">
    <property type="entry name" value="predicted glycosyltransferase like domains"/>
    <property type="match status" value="1"/>
</dbReference>
<reference evidence="2 3" key="1">
    <citation type="submission" date="2023-11" db="EMBL/GenBank/DDBJ databases">
        <title>MicrobeMod: A computational toolkit for identifying prokaryotic methylation and restriction-modification with nanopore sequencing.</title>
        <authorList>
            <person name="Crits-Christoph A."/>
            <person name="Kang S.C."/>
            <person name="Lee H."/>
            <person name="Ostrov N."/>
        </authorList>
    </citation>
    <scope>NUCLEOTIDE SEQUENCE [LARGE SCALE GENOMIC DNA]</scope>
    <source>
        <strain evidence="2 3">ATCC 49870</strain>
    </source>
</reference>
<evidence type="ECO:0000313" key="2">
    <source>
        <dbReference type="EMBL" id="WQH15508.1"/>
    </source>
</evidence>
<feature type="domain" description="PilZ" evidence="1">
    <location>
        <begin position="17"/>
        <end position="108"/>
    </location>
</feature>
<organism evidence="2 3">
    <name type="scientific">Guyparkeria halophila</name>
    <dbReference type="NCBI Taxonomy" id="47960"/>
    <lineage>
        <taxon>Bacteria</taxon>
        <taxon>Pseudomonadati</taxon>
        <taxon>Pseudomonadota</taxon>
        <taxon>Gammaproteobacteria</taxon>
        <taxon>Chromatiales</taxon>
        <taxon>Thioalkalibacteraceae</taxon>
        <taxon>Guyparkeria</taxon>
    </lineage>
</organism>
<name>A0ABZ0YTK3_9GAMM</name>